<accession>A0ABX7P1M8</accession>
<dbReference type="EMBL" id="CP071090">
    <property type="protein sequence ID" value="QSQ23839.1"/>
    <property type="molecule type" value="Genomic_DNA"/>
</dbReference>
<proteinExistence type="predicted"/>
<keyword evidence="3" id="KW-1185">Reference proteome</keyword>
<dbReference type="Proteomes" id="UP000662747">
    <property type="component" value="Chromosome"/>
</dbReference>
<sequence>MMSRACVIAALSLALAWAPEAQAGEAVALIWKGAKNKADVESLEPAWTQLSTLLSDGGVAIPEGFPKLVQSNTVRGLKPGFWVWVVGFCPSDDSVRALELLKLVAPDTYARDVQLPAKSLACPDVSAASLQADSHEFKLSGGRVLRVLTYDESSAPEGDEPGDSYTRTHYVFLLTDKKGAVLDTASAVGEEQFSGDPRNGPSNHRCQVSELEQKKGGAVELIRNCSAGAAECGSLMSADEVTLIKVSGDTLMSTESRRNEEYMECEGD</sequence>
<feature type="signal peptide" evidence="1">
    <location>
        <begin position="1"/>
        <end position="23"/>
    </location>
</feature>
<protein>
    <recommendedName>
        <fullName evidence="4">Lipoprotein</fullName>
    </recommendedName>
</protein>
<reference evidence="2 3" key="1">
    <citation type="submission" date="2021-02" db="EMBL/GenBank/DDBJ databases">
        <title>De Novo genome assembly of isolated myxobacteria.</title>
        <authorList>
            <person name="Stevens D.C."/>
        </authorList>
    </citation>
    <scope>NUCLEOTIDE SEQUENCE [LARGE SCALE GENOMIC DNA]</scope>
    <source>
        <strain evidence="3">SCPEA02</strain>
    </source>
</reference>
<feature type="chain" id="PRO_5045383894" description="Lipoprotein" evidence="1">
    <location>
        <begin position="24"/>
        <end position="268"/>
    </location>
</feature>
<dbReference type="RefSeq" id="WP_206725410.1">
    <property type="nucleotide sequence ID" value="NZ_CP071090.1"/>
</dbReference>
<evidence type="ECO:0000313" key="3">
    <source>
        <dbReference type="Proteomes" id="UP000662747"/>
    </source>
</evidence>
<evidence type="ECO:0008006" key="4">
    <source>
        <dbReference type="Google" id="ProtNLM"/>
    </source>
</evidence>
<evidence type="ECO:0000256" key="1">
    <source>
        <dbReference type="SAM" id="SignalP"/>
    </source>
</evidence>
<gene>
    <name evidence="2" type="ORF">JY651_02310</name>
</gene>
<name>A0ABX7P1M8_9BACT</name>
<keyword evidence="1" id="KW-0732">Signal</keyword>
<evidence type="ECO:0000313" key="2">
    <source>
        <dbReference type="EMBL" id="QSQ23839.1"/>
    </source>
</evidence>
<organism evidence="2 3">
    <name type="scientific">Pyxidicoccus parkwayensis</name>
    <dbReference type="NCBI Taxonomy" id="2813578"/>
    <lineage>
        <taxon>Bacteria</taxon>
        <taxon>Pseudomonadati</taxon>
        <taxon>Myxococcota</taxon>
        <taxon>Myxococcia</taxon>
        <taxon>Myxococcales</taxon>
        <taxon>Cystobacterineae</taxon>
        <taxon>Myxococcaceae</taxon>
        <taxon>Pyxidicoccus</taxon>
    </lineage>
</organism>